<evidence type="ECO:0000313" key="2">
    <source>
        <dbReference type="EMBL" id="OJZ79618.1"/>
    </source>
</evidence>
<feature type="domain" description="DUF7587" evidence="1">
    <location>
        <begin position="4"/>
        <end position="119"/>
    </location>
</feature>
<reference evidence="3" key="1">
    <citation type="journal article" date="2017" name="Genome Biol.">
        <title>Comparative genomics reveals high biological diversity and specific adaptations in the industrially and medically important fungal genus Aspergillus.</title>
        <authorList>
            <person name="de Vries R.P."/>
            <person name="Riley R."/>
            <person name="Wiebenga A."/>
            <person name="Aguilar-Osorio G."/>
            <person name="Amillis S."/>
            <person name="Uchima C.A."/>
            <person name="Anderluh G."/>
            <person name="Asadollahi M."/>
            <person name="Askin M."/>
            <person name="Barry K."/>
            <person name="Battaglia E."/>
            <person name="Bayram O."/>
            <person name="Benocci T."/>
            <person name="Braus-Stromeyer S.A."/>
            <person name="Caldana C."/>
            <person name="Canovas D."/>
            <person name="Cerqueira G.C."/>
            <person name="Chen F."/>
            <person name="Chen W."/>
            <person name="Choi C."/>
            <person name="Clum A."/>
            <person name="Dos Santos R.A."/>
            <person name="Damasio A.R."/>
            <person name="Diallinas G."/>
            <person name="Emri T."/>
            <person name="Fekete E."/>
            <person name="Flipphi M."/>
            <person name="Freyberg S."/>
            <person name="Gallo A."/>
            <person name="Gournas C."/>
            <person name="Habgood R."/>
            <person name="Hainaut M."/>
            <person name="Harispe M.L."/>
            <person name="Henrissat B."/>
            <person name="Hilden K.S."/>
            <person name="Hope R."/>
            <person name="Hossain A."/>
            <person name="Karabika E."/>
            <person name="Karaffa L."/>
            <person name="Karanyi Z."/>
            <person name="Krasevec N."/>
            <person name="Kuo A."/>
            <person name="Kusch H."/>
            <person name="LaButti K."/>
            <person name="Lagendijk E.L."/>
            <person name="Lapidus A."/>
            <person name="Levasseur A."/>
            <person name="Lindquist E."/>
            <person name="Lipzen A."/>
            <person name="Logrieco A.F."/>
            <person name="MacCabe A."/>
            <person name="Maekelae M.R."/>
            <person name="Malavazi I."/>
            <person name="Melin P."/>
            <person name="Meyer V."/>
            <person name="Mielnichuk N."/>
            <person name="Miskei M."/>
            <person name="Molnar A.P."/>
            <person name="Mule G."/>
            <person name="Ngan C.Y."/>
            <person name="Orejas M."/>
            <person name="Orosz E."/>
            <person name="Ouedraogo J.P."/>
            <person name="Overkamp K.M."/>
            <person name="Park H.-S."/>
            <person name="Perrone G."/>
            <person name="Piumi F."/>
            <person name="Punt P.J."/>
            <person name="Ram A.F."/>
            <person name="Ramon A."/>
            <person name="Rauscher S."/>
            <person name="Record E."/>
            <person name="Riano-Pachon D.M."/>
            <person name="Robert V."/>
            <person name="Roehrig J."/>
            <person name="Ruller R."/>
            <person name="Salamov A."/>
            <person name="Salih N.S."/>
            <person name="Samson R.A."/>
            <person name="Sandor E."/>
            <person name="Sanguinetti M."/>
            <person name="Schuetze T."/>
            <person name="Sepcic K."/>
            <person name="Shelest E."/>
            <person name="Sherlock G."/>
            <person name="Sophianopoulou V."/>
            <person name="Squina F.M."/>
            <person name="Sun H."/>
            <person name="Susca A."/>
            <person name="Todd R.B."/>
            <person name="Tsang A."/>
            <person name="Unkles S.E."/>
            <person name="van de Wiele N."/>
            <person name="van Rossen-Uffink D."/>
            <person name="Oliveira J.V."/>
            <person name="Vesth T.C."/>
            <person name="Visser J."/>
            <person name="Yu J.-H."/>
            <person name="Zhou M."/>
            <person name="Andersen M.R."/>
            <person name="Archer D.B."/>
            <person name="Baker S.E."/>
            <person name="Benoit I."/>
            <person name="Brakhage A.A."/>
            <person name="Braus G.H."/>
            <person name="Fischer R."/>
            <person name="Frisvad J.C."/>
            <person name="Goldman G.H."/>
            <person name="Houbraken J."/>
            <person name="Oakley B."/>
            <person name="Pocsi I."/>
            <person name="Scazzocchio C."/>
            <person name="Seiboth B."/>
            <person name="vanKuyk P.A."/>
            <person name="Wortman J."/>
            <person name="Dyer P.S."/>
            <person name="Grigoriev I.V."/>
        </authorList>
    </citation>
    <scope>NUCLEOTIDE SEQUENCE [LARGE SCALE GENOMIC DNA]</scope>
    <source>
        <strain evidence="3">CBS 106.47</strain>
    </source>
</reference>
<evidence type="ECO:0000259" key="1">
    <source>
        <dbReference type="Pfam" id="PF24494"/>
    </source>
</evidence>
<evidence type="ECO:0000313" key="3">
    <source>
        <dbReference type="Proteomes" id="UP000184063"/>
    </source>
</evidence>
<name>A0A1M3SYR2_ASPLC</name>
<organism evidence="2 3">
    <name type="scientific">Aspergillus luchuensis (strain CBS 106.47)</name>
    <dbReference type="NCBI Taxonomy" id="1137211"/>
    <lineage>
        <taxon>Eukaryota</taxon>
        <taxon>Fungi</taxon>
        <taxon>Dikarya</taxon>
        <taxon>Ascomycota</taxon>
        <taxon>Pezizomycotina</taxon>
        <taxon>Eurotiomycetes</taxon>
        <taxon>Eurotiomycetidae</taxon>
        <taxon>Eurotiales</taxon>
        <taxon>Aspergillaceae</taxon>
        <taxon>Aspergillus</taxon>
        <taxon>Aspergillus subgen. Circumdati</taxon>
    </lineage>
</organism>
<gene>
    <name evidence="2" type="ORF">ASPFODRAFT_54946</name>
</gene>
<sequence>MNTIPPFFYRVQHDRSYTIFDPQTGFESNGHYSMPYSFWLNKGKVESHSDWQARPIQPTPFISVFDDRAKADERLKHHRCQSDTGIILATIDTSSLSPTIIDIYFANNTTVRLSAWENNEGTTFVSTQAFREHLRVQTSISQASEWFALDCMPLNMICQIEAY</sequence>
<accession>A0A1M3SYR2</accession>
<dbReference type="VEuPathDB" id="FungiDB:ASPFODRAFT_54946"/>
<dbReference type="EMBL" id="KV878283">
    <property type="protein sequence ID" value="OJZ79618.1"/>
    <property type="molecule type" value="Genomic_DNA"/>
</dbReference>
<dbReference type="AlphaFoldDB" id="A0A1M3SYR2"/>
<dbReference type="Proteomes" id="UP000184063">
    <property type="component" value="Unassembled WGS sequence"/>
</dbReference>
<dbReference type="Pfam" id="PF24494">
    <property type="entry name" value="DUF7587"/>
    <property type="match status" value="1"/>
</dbReference>
<protein>
    <recommendedName>
        <fullName evidence="1">DUF7587 domain-containing protein</fullName>
    </recommendedName>
</protein>
<dbReference type="InterPro" id="IPR056009">
    <property type="entry name" value="DUF7587"/>
</dbReference>
<dbReference type="OrthoDB" id="5429427at2759"/>
<proteinExistence type="predicted"/>